<evidence type="ECO:0000313" key="12">
    <source>
        <dbReference type="Proteomes" id="UP000093197"/>
    </source>
</evidence>
<dbReference type="PANTHER" id="PTHR43285">
    <property type="entry name" value="ANTHRANILATE PHOSPHORIBOSYLTRANSFERASE"/>
    <property type="match status" value="1"/>
</dbReference>
<comment type="similarity">
    <text evidence="8">Belongs to the anthranilate phosphoribosyltransferase family.</text>
</comment>
<evidence type="ECO:0000256" key="8">
    <source>
        <dbReference type="HAMAP-Rule" id="MF_00211"/>
    </source>
</evidence>
<reference evidence="11 12" key="1">
    <citation type="journal article" date="2016" name="PLoS ONE">
        <title>Genomic Diversity of Enterotoxigenic Strains of Bacteroides fragilis.</title>
        <authorList>
            <person name="Pierce J.V."/>
            <person name="Bernstein H.D."/>
        </authorList>
    </citation>
    <scope>NUCLEOTIDE SEQUENCE [LARGE SCALE GENOMIC DNA]</scope>
    <source>
        <strain evidence="11 12">20793-3</strain>
    </source>
</reference>
<feature type="binding site" evidence="8">
    <location>
        <position position="100"/>
    </location>
    <ligand>
        <name>Mg(2+)</name>
        <dbReference type="ChEBI" id="CHEBI:18420"/>
        <label>1</label>
    </ligand>
</feature>
<dbReference type="InterPro" id="IPR035902">
    <property type="entry name" value="Nuc_phospho_transferase"/>
</dbReference>
<evidence type="ECO:0000256" key="5">
    <source>
        <dbReference type="ARBA" id="ARBA00022822"/>
    </source>
</evidence>
<gene>
    <name evidence="8" type="primary">trpD</name>
    <name evidence="11" type="ORF">AC094_26600</name>
</gene>
<dbReference type="SUPFAM" id="SSF52418">
    <property type="entry name" value="Nucleoside phosphorylase/phosphoribosyltransferase catalytic domain"/>
    <property type="match status" value="1"/>
</dbReference>
<keyword evidence="5 8" id="KW-0822">Tryptophan biosynthesis</keyword>
<feature type="binding site" evidence="8">
    <location>
        <position position="232"/>
    </location>
    <ligand>
        <name>Mg(2+)</name>
        <dbReference type="ChEBI" id="CHEBI:18420"/>
        <label>2</label>
    </ligand>
</feature>
<comment type="catalytic activity">
    <reaction evidence="8">
        <text>N-(5-phospho-beta-D-ribosyl)anthranilate + diphosphate = 5-phospho-alpha-D-ribose 1-diphosphate + anthranilate</text>
        <dbReference type="Rhea" id="RHEA:11768"/>
        <dbReference type="ChEBI" id="CHEBI:16567"/>
        <dbReference type="ChEBI" id="CHEBI:18277"/>
        <dbReference type="ChEBI" id="CHEBI:33019"/>
        <dbReference type="ChEBI" id="CHEBI:58017"/>
        <dbReference type="EC" id="2.4.2.18"/>
    </reaction>
</comment>
<comment type="caution">
    <text evidence="8">Lacks conserved residue(s) required for the propagation of feature annotation.</text>
</comment>
<organism evidence="11 12">
    <name type="scientific">Bacteroides fragilis</name>
    <dbReference type="NCBI Taxonomy" id="817"/>
    <lineage>
        <taxon>Bacteria</taxon>
        <taxon>Pseudomonadati</taxon>
        <taxon>Bacteroidota</taxon>
        <taxon>Bacteroidia</taxon>
        <taxon>Bacteroidales</taxon>
        <taxon>Bacteroidaceae</taxon>
        <taxon>Bacteroides</taxon>
    </lineage>
</organism>
<feature type="binding site" evidence="8">
    <location>
        <position position="96"/>
    </location>
    <ligand>
        <name>5-phospho-alpha-D-ribose 1-diphosphate</name>
        <dbReference type="ChEBI" id="CHEBI:58017"/>
    </ligand>
</feature>
<keyword evidence="6 8" id="KW-0460">Magnesium</keyword>
<feature type="domain" description="Glycosyl transferase family 3" evidence="9">
    <location>
        <begin position="84"/>
        <end position="328"/>
    </location>
</feature>
<name>A0A853PUU2_BACFG</name>
<dbReference type="GO" id="GO:0000287">
    <property type="term" value="F:magnesium ion binding"/>
    <property type="evidence" value="ECO:0007669"/>
    <property type="project" value="UniProtKB-UniRule"/>
</dbReference>
<feature type="binding site" evidence="8">
    <location>
        <position position="88"/>
    </location>
    <ligand>
        <name>5-phospho-alpha-D-ribose 1-diphosphate</name>
        <dbReference type="ChEBI" id="CHEBI:58017"/>
    </ligand>
</feature>
<feature type="binding site" evidence="8">
    <location>
        <begin position="91"/>
        <end position="92"/>
    </location>
    <ligand>
        <name>5-phospho-alpha-D-ribose 1-diphosphate</name>
        <dbReference type="ChEBI" id="CHEBI:58017"/>
    </ligand>
</feature>
<dbReference type="GO" id="GO:0000162">
    <property type="term" value="P:L-tryptophan biosynthetic process"/>
    <property type="evidence" value="ECO:0007669"/>
    <property type="project" value="UniProtKB-UniRule"/>
</dbReference>
<dbReference type="Proteomes" id="UP000093197">
    <property type="component" value="Unassembled WGS sequence"/>
</dbReference>
<comment type="cofactor">
    <cofactor evidence="8">
        <name>Mg(2+)</name>
        <dbReference type="ChEBI" id="CHEBI:18420"/>
    </cofactor>
    <text evidence="8">Binds 2 magnesium ions per monomer.</text>
</comment>
<accession>A0A853PUU2</accession>
<dbReference type="Gene3D" id="1.20.970.10">
    <property type="entry name" value="Transferase, Pyrimidine Nucleoside Phosphorylase, Chain C"/>
    <property type="match status" value="1"/>
</dbReference>
<keyword evidence="2 8" id="KW-0328">Glycosyltransferase</keyword>
<keyword evidence="1 8" id="KW-0028">Amino-acid biosynthesis</keyword>
<evidence type="ECO:0000256" key="4">
    <source>
        <dbReference type="ARBA" id="ARBA00022723"/>
    </source>
</evidence>
<feature type="binding site" evidence="8">
    <location>
        <begin position="116"/>
        <end position="124"/>
    </location>
    <ligand>
        <name>5-phospho-alpha-D-ribose 1-diphosphate</name>
        <dbReference type="ChEBI" id="CHEBI:58017"/>
    </ligand>
</feature>
<evidence type="ECO:0000256" key="6">
    <source>
        <dbReference type="ARBA" id="ARBA00022842"/>
    </source>
</evidence>
<evidence type="ECO:0000256" key="7">
    <source>
        <dbReference type="ARBA" id="ARBA00023141"/>
    </source>
</evidence>
<dbReference type="PANTHER" id="PTHR43285:SF2">
    <property type="entry name" value="ANTHRANILATE PHOSPHORIBOSYLTRANSFERASE"/>
    <property type="match status" value="1"/>
</dbReference>
<comment type="subunit">
    <text evidence="8">Homodimer.</text>
</comment>
<dbReference type="HAMAP" id="MF_00211">
    <property type="entry name" value="TrpD"/>
    <property type="match status" value="1"/>
</dbReference>
<evidence type="ECO:0000313" key="11">
    <source>
        <dbReference type="EMBL" id="OCR31149.1"/>
    </source>
</evidence>
<comment type="pathway">
    <text evidence="8">Amino-acid biosynthesis; L-tryptophan biosynthesis; L-tryptophan from chorismate: step 2/5.</text>
</comment>
<evidence type="ECO:0000259" key="9">
    <source>
        <dbReference type="Pfam" id="PF00591"/>
    </source>
</evidence>
<feature type="binding site" evidence="8">
    <location>
        <position position="119"/>
    </location>
    <ligand>
        <name>anthranilate</name>
        <dbReference type="ChEBI" id="CHEBI:16567"/>
        <label>1</label>
    </ligand>
</feature>
<keyword evidence="7 8" id="KW-0057">Aromatic amino acid biosynthesis</keyword>
<feature type="binding site" evidence="8">
    <location>
        <position position="88"/>
    </location>
    <ligand>
        <name>anthranilate</name>
        <dbReference type="ChEBI" id="CHEBI:16567"/>
        <label>1</label>
    </ligand>
</feature>
<dbReference type="NCBIfam" id="TIGR01245">
    <property type="entry name" value="trpD"/>
    <property type="match status" value="1"/>
</dbReference>
<comment type="function">
    <text evidence="8">Catalyzes the transfer of the phosphoribosyl group of 5-phosphorylribose-1-pyrophosphate (PRPP) to anthranilate to yield N-(5'-phosphoribosyl)-anthranilate (PRA).</text>
</comment>
<sequence>MRNIEKTNYMKQILYKLFEHQYLGRDEARTILQNIAQGKYNDAQVASLITVFLMRNISVEELCGFRDALLEMRVPVDLSEFAPIDIVGTGGDGKNTFNISTAACFTVAGAGFPVVKHGNYGATSVSGASNVMEQHGVKFTDHTDRLRRSMEKCNIAYLHAPLFNPALKAVAPIRKALAVRTFFNMLGPLVNPVIPTYQLLGVYNLPLLRLYTYTYQESATRFAVVHSLDGYDEISLTDEFKVATCGNEKIYTPESLGFNRCRESELDGGNTPEDAARIFDAVMEGTATEAQKNVVIVNAAFAIRVICPEKPIEECIALARESLESGKARETLKKFVELNG</sequence>
<evidence type="ECO:0000259" key="10">
    <source>
        <dbReference type="Pfam" id="PF02885"/>
    </source>
</evidence>
<feature type="binding site" evidence="8">
    <location>
        <begin position="98"/>
        <end position="101"/>
    </location>
    <ligand>
        <name>5-phospho-alpha-D-ribose 1-diphosphate</name>
        <dbReference type="ChEBI" id="CHEBI:58017"/>
    </ligand>
</feature>
<protein>
    <recommendedName>
        <fullName evidence="8">Anthranilate phosphoribosyltransferase</fullName>
        <ecNumber evidence="8">2.4.2.18</ecNumber>
    </recommendedName>
</protein>
<dbReference type="InterPro" id="IPR005940">
    <property type="entry name" value="Anthranilate_Pribosyl_Tfrase"/>
</dbReference>
<keyword evidence="3 8" id="KW-0808">Transferase</keyword>
<feature type="binding site" evidence="8">
    <location>
        <position position="233"/>
    </location>
    <ligand>
        <name>Mg(2+)</name>
        <dbReference type="ChEBI" id="CHEBI:18420"/>
        <label>1</label>
    </ligand>
</feature>
<comment type="caution">
    <text evidence="11">The sequence shown here is derived from an EMBL/GenBank/DDBJ whole genome shotgun (WGS) entry which is preliminary data.</text>
</comment>
<proteinExistence type="inferred from homology"/>
<evidence type="ECO:0000256" key="3">
    <source>
        <dbReference type="ARBA" id="ARBA00022679"/>
    </source>
</evidence>
<dbReference type="Pfam" id="PF02885">
    <property type="entry name" value="Glycos_trans_3N"/>
    <property type="match status" value="1"/>
</dbReference>
<feature type="binding site" evidence="8">
    <location>
        <position position="233"/>
    </location>
    <ligand>
        <name>Mg(2+)</name>
        <dbReference type="ChEBI" id="CHEBI:18420"/>
        <label>2</label>
    </ligand>
</feature>
<evidence type="ECO:0000256" key="2">
    <source>
        <dbReference type="ARBA" id="ARBA00022676"/>
    </source>
</evidence>
<feature type="binding site" evidence="8">
    <location>
        <position position="174"/>
    </location>
    <ligand>
        <name>anthranilate</name>
        <dbReference type="ChEBI" id="CHEBI:16567"/>
        <label>2</label>
    </ligand>
</feature>
<dbReference type="GO" id="GO:0005829">
    <property type="term" value="C:cytosol"/>
    <property type="evidence" value="ECO:0007669"/>
    <property type="project" value="TreeGrafter"/>
</dbReference>
<dbReference type="Pfam" id="PF00591">
    <property type="entry name" value="Glycos_transf_3"/>
    <property type="match status" value="1"/>
</dbReference>
<evidence type="ECO:0000256" key="1">
    <source>
        <dbReference type="ARBA" id="ARBA00022605"/>
    </source>
</evidence>
<feature type="domain" description="Glycosyl transferase family 3 N-terminal" evidence="10">
    <location>
        <begin position="11"/>
        <end position="71"/>
    </location>
</feature>
<dbReference type="Gene3D" id="3.40.1030.10">
    <property type="entry name" value="Nucleoside phosphorylase/phosphoribosyltransferase catalytic domain"/>
    <property type="match status" value="1"/>
</dbReference>
<feature type="binding site" evidence="8">
    <location>
        <position position="128"/>
    </location>
    <ligand>
        <name>5-phospho-alpha-D-ribose 1-diphosphate</name>
        <dbReference type="ChEBI" id="CHEBI:58017"/>
    </ligand>
</feature>
<dbReference type="SUPFAM" id="SSF47648">
    <property type="entry name" value="Nucleoside phosphorylase/phosphoribosyltransferase N-terminal domain"/>
    <property type="match status" value="1"/>
</dbReference>
<dbReference type="InterPro" id="IPR000312">
    <property type="entry name" value="Glycosyl_Trfase_fam3"/>
</dbReference>
<keyword evidence="4 8" id="KW-0479">Metal-binding</keyword>
<dbReference type="UniPathway" id="UPA00035">
    <property type="reaction ID" value="UER00041"/>
</dbReference>
<dbReference type="GO" id="GO:0004048">
    <property type="term" value="F:anthranilate phosphoribosyltransferase activity"/>
    <property type="evidence" value="ECO:0007669"/>
    <property type="project" value="UniProtKB-UniRule"/>
</dbReference>
<dbReference type="InterPro" id="IPR017459">
    <property type="entry name" value="Glycosyl_Trfase_fam3_N_dom"/>
</dbReference>
<dbReference type="EMBL" id="LIDT01000025">
    <property type="protein sequence ID" value="OCR31149.1"/>
    <property type="molecule type" value="Genomic_DNA"/>
</dbReference>
<dbReference type="InterPro" id="IPR036320">
    <property type="entry name" value="Glycosyl_Trfase_fam3_N_dom_sf"/>
</dbReference>
<dbReference type="FunFam" id="1.20.970.10:FF:000008">
    <property type="entry name" value="Anthranilate phosphoribosyltransferase"/>
    <property type="match status" value="1"/>
</dbReference>
<dbReference type="EC" id="2.4.2.18" evidence="8"/>
<dbReference type="AlphaFoldDB" id="A0A853PUU2"/>